<feature type="region of interest" description="Disordered" evidence="1">
    <location>
        <begin position="246"/>
        <end position="311"/>
    </location>
</feature>
<dbReference type="Proteomes" id="UP001346149">
    <property type="component" value="Unassembled WGS sequence"/>
</dbReference>
<organism evidence="2 3">
    <name type="scientific">Trapa natans</name>
    <name type="common">Water chestnut</name>
    <dbReference type="NCBI Taxonomy" id="22666"/>
    <lineage>
        <taxon>Eukaryota</taxon>
        <taxon>Viridiplantae</taxon>
        <taxon>Streptophyta</taxon>
        <taxon>Embryophyta</taxon>
        <taxon>Tracheophyta</taxon>
        <taxon>Spermatophyta</taxon>
        <taxon>Magnoliopsida</taxon>
        <taxon>eudicotyledons</taxon>
        <taxon>Gunneridae</taxon>
        <taxon>Pentapetalae</taxon>
        <taxon>rosids</taxon>
        <taxon>malvids</taxon>
        <taxon>Myrtales</taxon>
        <taxon>Lythraceae</taxon>
        <taxon>Trapa</taxon>
    </lineage>
</organism>
<feature type="compositionally biased region" description="Low complexity" evidence="1">
    <location>
        <begin position="202"/>
        <end position="211"/>
    </location>
</feature>
<comment type="caution">
    <text evidence="2">The sequence shown here is derived from an EMBL/GenBank/DDBJ whole genome shotgun (WGS) entry which is preliminary data.</text>
</comment>
<name>A0AAN7LUN7_TRANT</name>
<evidence type="ECO:0000313" key="2">
    <source>
        <dbReference type="EMBL" id="KAK4792792.1"/>
    </source>
</evidence>
<sequence length="488" mass="54885">MAQKHLRELLSEEQEPFLLSSYIADRKSNLSRSTQARWLVKPPPPKSPPPFSAGGLCKGLFSISILPDSPDYRKPCIFDFASPQKSPNRIFLHVPAKTAALLLEAAVRIQERRASTAKPKPAKKGILGSILKRLTLRSHREAPKRESDSERRIRRSFGSANPQLQGSALKKSTSPGRRCRGGHSRRSSGLWSETNGERSLDLDTSTSCSSDSIELAPGEEGDVYATFDQGFSGSPFRFVLRRSTSSSGVRTPDFPSPAASPARVGGKVETDCCDVESSKKRTSEEKEEEDEEKEQCSPVSVLDPPFEDGHDHDHDHEVEEEDGFDCFAKVQRAKQKFLEKLRRFERLAELDPVELEKRMIELDDEDGEGPGPLDDQHELVKQVLKWKFDSVKKIPSDMRRLVSDLVAEERGRRNGVAGVAVMRRVCDRFESWKTVDPNTIDMMVEEDLGRDLEGWRWKHDKDRVAEAASAMELAVFRVLVDELLEDLC</sequence>
<evidence type="ECO:0008006" key="4">
    <source>
        <dbReference type="Google" id="ProtNLM"/>
    </source>
</evidence>
<feature type="compositionally biased region" description="Basic and acidic residues" evidence="1">
    <location>
        <begin position="138"/>
        <end position="151"/>
    </location>
</feature>
<dbReference type="EMBL" id="JAXQNO010000008">
    <property type="protein sequence ID" value="KAK4792792.1"/>
    <property type="molecule type" value="Genomic_DNA"/>
</dbReference>
<proteinExistence type="predicted"/>
<feature type="compositionally biased region" description="Basic and acidic residues" evidence="1">
    <location>
        <begin position="266"/>
        <end position="284"/>
    </location>
</feature>
<feature type="compositionally biased region" description="Basic residues" evidence="1">
    <location>
        <begin position="177"/>
        <end position="186"/>
    </location>
</feature>
<dbReference type="AlphaFoldDB" id="A0AAN7LUN7"/>
<feature type="compositionally biased region" description="Polar residues" evidence="1">
    <location>
        <begin position="158"/>
        <end position="173"/>
    </location>
</feature>
<feature type="region of interest" description="Disordered" evidence="1">
    <location>
        <begin position="137"/>
        <end position="211"/>
    </location>
</feature>
<keyword evidence="3" id="KW-1185">Reference proteome</keyword>
<gene>
    <name evidence="2" type="ORF">SAY86_023227</name>
</gene>
<evidence type="ECO:0000256" key="1">
    <source>
        <dbReference type="SAM" id="MobiDB-lite"/>
    </source>
</evidence>
<accession>A0AAN7LUN7</accession>
<evidence type="ECO:0000313" key="3">
    <source>
        <dbReference type="Proteomes" id="UP001346149"/>
    </source>
</evidence>
<reference evidence="2 3" key="1">
    <citation type="journal article" date="2023" name="Hortic Res">
        <title>Pangenome of water caltrop reveals structural variations and asymmetric subgenome divergence after allopolyploidization.</title>
        <authorList>
            <person name="Zhang X."/>
            <person name="Chen Y."/>
            <person name="Wang L."/>
            <person name="Yuan Y."/>
            <person name="Fang M."/>
            <person name="Shi L."/>
            <person name="Lu R."/>
            <person name="Comes H.P."/>
            <person name="Ma Y."/>
            <person name="Chen Y."/>
            <person name="Huang G."/>
            <person name="Zhou Y."/>
            <person name="Zheng Z."/>
            <person name="Qiu Y."/>
        </authorList>
    </citation>
    <scope>NUCLEOTIDE SEQUENCE [LARGE SCALE GENOMIC DNA]</scope>
    <source>
        <strain evidence="2">F231</strain>
    </source>
</reference>
<dbReference type="PANTHER" id="PTHR33623">
    <property type="entry name" value="OS04G0572500 PROTEIN"/>
    <property type="match status" value="1"/>
</dbReference>
<dbReference type="PANTHER" id="PTHR33623:SF5">
    <property type="entry name" value="HISTONE-LYSINE N-METHYLTRANSFERASE SETD1B-LIKE PROTEIN"/>
    <property type="match status" value="1"/>
</dbReference>
<protein>
    <recommendedName>
        <fullName evidence="4">DUF4378 domain-containing protein</fullName>
    </recommendedName>
</protein>